<dbReference type="InterPro" id="IPR011990">
    <property type="entry name" value="TPR-like_helical_dom_sf"/>
</dbReference>
<evidence type="ECO:0000313" key="4">
    <source>
        <dbReference type="Proteomes" id="UP001589688"/>
    </source>
</evidence>
<feature type="repeat" description="TPR" evidence="1">
    <location>
        <begin position="263"/>
        <end position="296"/>
    </location>
</feature>
<dbReference type="PANTHER" id="PTHR12558:SF13">
    <property type="entry name" value="CELL DIVISION CYCLE PROTEIN 27 HOMOLOG"/>
    <property type="match status" value="1"/>
</dbReference>
<name>A0ABV5ZKI8_9BACT</name>
<dbReference type="SMART" id="SM00028">
    <property type="entry name" value="TPR"/>
    <property type="match status" value="6"/>
</dbReference>
<comment type="caution">
    <text evidence="3">The sequence shown here is derived from an EMBL/GenBank/DDBJ whole genome shotgun (WGS) entry which is preliminary data.</text>
</comment>
<accession>A0ABV5ZKI8</accession>
<evidence type="ECO:0000313" key="3">
    <source>
        <dbReference type="EMBL" id="MFB9897902.1"/>
    </source>
</evidence>
<feature type="chain" id="PRO_5046004979" evidence="2">
    <location>
        <begin position="22"/>
        <end position="476"/>
    </location>
</feature>
<protein>
    <submittedName>
        <fullName evidence="3">Tetratricopeptide repeat protein</fullName>
    </submittedName>
</protein>
<gene>
    <name evidence="3" type="ORF">ACFFK8_08855</name>
</gene>
<evidence type="ECO:0000256" key="1">
    <source>
        <dbReference type="PROSITE-ProRule" id="PRU00339"/>
    </source>
</evidence>
<sequence>MKAIKYVLMGTLMLSAVPTMAQQDNKAIIEQATKIIKSKGADYNNQVKQLYKDNKKNPEVLVGIGKAMLAEKDTANALKFADYALAKDGKYAKAFLLKGDIAVMKDDAGSAAENYQQAKYFDPKDPDGYYKYAMILRGRSPEEAVANLEELRTQRPDYPVDALCGRVYYIAQKYENAEKYYDKVTDRSKLEDEDITYYAMTTWLLGKREKSVDICKMGLSRDPRRSGWNRIAFYSYTDLKNTNEALDYADRLFNKSDSAHYIGEDYVYYGTALQQAERWDDAIKAYEQAIELSKDNSKQVAIIDKNLSDIYLKKGDFNNAVTYFEKSLAGKDKKTADDFDNLASLYTEIATQKTQADDAAGAAEAYRKADQVYSEYVQAYPNYQNWCNYMRGQVNANLDPDSKQGLARPYYEALANSLETKAERSNSENAMLKQAYLYMIVYNFNVKQDKENAKVYANKMLAIDPENEIAKQVAAM</sequence>
<keyword evidence="1" id="KW-0802">TPR repeat</keyword>
<dbReference type="EMBL" id="JBHLZF010000002">
    <property type="protein sequence ID" value="MFB9897902.1"/>
    <property type="molecule type" value="Genomic_DNA"/>
</dbReference>
<organism evidence="3 4">
    <name type="scientific">Hallella seregens ATCC 51272</name>
    <dbReference type="NCBI Taxonomy" id="1336250"/>
    <lineage>
        <taxon>Bacteria</taxon>
        <taxon>Pseudomonadati</taxon>
        <taxon>Bacteroidota</taxon>
        <taxon>Bacteroidia</taxon>
        <taxon>Bacteroidales</taxon>
        <taxon>Prevotellaceae</taxon>
        <taxon>Hallella</taxon>
    </lineage>
</organism>
<dbReference type="Gene3D" id="1.25.40.10">
    <property type="entry name" value="Tetratricopeptide repeat domain"/>
    <property type="match status" value="2"/>
</dbReference>
<dbReference type="Pfam" id="PF13424">
    <property type="entry name" value="TPR_12"/>
    <property type="match status" value="1"/>
</dbReference>
<dbReference type="PROSITE" id="PS50005">
    <property type="entry name" value="TPR"/>
    <property type="match status" value="2"/>
</dbReference>
<evidence type="ECO:0000256" key="2">
    <source>
        <dbReference type="SAM" id="SignalP"/>
    </source>
</evidence>
<proteinExistence type="predicted"/>
<feature type="signal peptide" evidence="2">
    <location>
        <begin position="1"/>
        <end position="21"/>
    </location>
</feature>
<reference evidence="3 4" key="1">
    <citation type="submission" date="2024-09" db="EMBL/GenBank/DDBJ databases">
        <authorList>
            <person name="Sun Q."/>
            <person name="Mori K."/>
        </authorList>
    </citation>
    <scope>NUCLEOTIDE SEQUENCE [LARGE SCALE GENOMIC DNA]</scope>
    <source>
        <strain evidence="3 4">ATCC 51272</strain>
    </source>
</reference>
<keyword evidence="2" id="KW-0732">Signal</keyword>
<keyword evidence="4" id="KW-1185">Reference proteome</keyword>
<dbReference type="Proteomes" id="UP001589688">
    <property type="component" value="Unassembled WGS sequence"/>
</dbReference>
<dbReference type="RefSeq" id="WP_005844034.1">
    <property type="nucleotide sequence ID" value="NZ_JADU01000001.1"/>
</dbReference>
<dbReference type="InterPro" id="IPR019734">
    <property type="entry name" value="TPR_rpt"/>
</dbReference>
<dbReference type="PANTHER" id="PTHR12558">
    <property type="entry name" value="CELL DIVISION CYCLE 16,23,27"/>
    <property type="match status" value="1"/>
</dbReference>
<dbReference type="SUPFAM" id="SSF48452">
    <property type="entry name" value="TPR-like"/>
    <property type="match status" value="3"/>
</dbReference>
<feature type="repeat" description="TPR" evidence="1">
    <location>
        <begin position="301"/>
        <end position="334"/>
    </location>
</feature>